<dbReference type="AlphaFoldDB" id="A0A2A6ECD0"/>
<proteinExistence type="predicted"/>
<reference evidence="3 4" key="1">
    <citation type="submission" date="2017-09" db="EMBL/GenBank/DDBJ databases">
        <title>Phase variable restriction modification systems are present in the genome sequences of periodontal pathogens Prevotella intermedia, Tannerella forsythia and Porphyromonas gingivalis.</title>
        <authorList>
            <person name="Haigh R.D."/>
            <person name="Crawford L."/>
            <person name="Ralph J."/>
            <person name="Wanford J."/>
            <person name="Vartoukian S.R."/>
            <person name="Hijazib K."/>
            <person name="Wade W."/>
            <person name="Oggioni M.R."/>
        </authorList>
    </citation>
    <scope>NUCLEOTIDE SEQUENCE [LARGE SCALE GENOMIC DNA]</scope>
    <source>
        <strain evidence="3 4">WW2834</strain>
    </source>
</reference>
<dbReference type="Pfam" id="PF01531">
    <property type="entry name" value="Glyco_transf_11"/>
    <property type="match status" value="1"/>
</dbReference>
<evidence type="ECO:0000256" key="1">
    <source>
        <dbReference type="ARBA" id="ARBA00022676"/>
    </source>
</evidence>
<organism evidence="3 4">
    <name type="scientific">Prevotella intermedia</name>
    <dbReference type="NCBI Taxonomy" id="28131"/>
    <lineage>
        <taxon>Bacteria</taxon>
        <taxon>Pseudomonadati</taxon>
        <taxon>Bacteroidota</taxon>
        <taxon>Bacteroidia</taxon>
        <taxon>Bacteroidales</taxon>
        <taxon>Prevotellaceae</taxon>
        <taxon>Prevotella</taxon>
    </lineage>
</organism>
<gene>
    <name evidence="3" type="ORF">CLI71_12465</name>
</gene>
<evidence type="ECO:0000313" key="3">
    <source>
        <dbReference type="EMBL" id="PDP57136.1"/>
    </source>
</evidence>
<keyword evidence="2 3" id="KW-0808">Transferase</keyword>
<evidence type="ECO:0000256" key="2">
    <source>
        <dbReference type="ARBA" id="ARBA00022679"/>
    </source>
</evidence>
<protein>
    <submittedName>
        <fullName evidence="3">Alpha-1,2-fucosyltransferase</fullName>
    </submittedName>
</protein>
<dbReference type="Proteomes" id="UP000219058">
    <property type="component" value="Unassembled WGS sequence"/>
</dbReference>
<accession>A0A2A6ECD0</accession>
<evidence type="ECO:0000313" key="4">
    <source>
        <dbReference type="Proteomes" id="UP000219058"/>
    </source>
</evidence>
<sequence length="50" mass="6000">HFIISNSTFSWWVQYLSRNEDKIVIAPDRWSNIPEEKSFLLSDRFIKVSV</sequence>
<name>A0A2A6ECD0_PREIN</name>
<comment type="caution">
    <text evidence="3">The sequence shown here is derived from an EMBL/GenBank/DDBJ whole genome shotgun (WGS) entry which is preliminary data.</text>
</comment>
<dbReference type="GO" id="GO:0008107">
    <property type="term" value="F:galactoside 2-alpha-L-fucosyltransferase activity"/>
    <property type="evidence" value="ECO:0007669"/>
    <property type="project" value="InterPro"/>
</dbReference>
<dbReference type="InterPro" id="IPR002516">
    <property type="entry name" value="Glyco_trans_11"/>
</dbReference>
<keyword evidence="1 3" id="KW-0328">Glycosyltransferase</keyword>
<feature type="non-terminal residue" evidence="3">
    <location>
        <position position="1"/>
    </location>
</feature>
<dbReference type="GO" id="GO:0016020">
    <property type="term" value="C:membrane"/>
    <property type="evidence" value="ECO:0007669"/>
    <property type="project" value="InterPro"/>
</dbReference>
<dbReference type="EMBL" id="NSLY01000075">
    <property type="protein sequence ID" value="PDP57136.1"/>
    <property type="molecule type" value="Genomic_DNA"/>
</dbReference>
<dbReference type="GO" id="GO:0005975">
    <property type="term" value="P:carbohydrate metabolic process"/>
    <property type="evidence" value="ECO:0007669"/>
    <property type="project" value="InterPro"/>
</dbReference>